<dbReference type="Proteomes" id="UP000002748">
    <property type="component" value="Unassembled WGS sequence"/>
</dbReference>
<dbReference type="InterPro" id="IPR000073">
    <property type="entry name" value="AB_hydrolase_1"/>
</dbReference>
<organism evidence="3 4">
    <name type="scientific">Trichosporon asahii var. asahii (strain ATCC 90039 / CBS 2479 / JCM 2466 / KCTC 7840 / NBRC 103889/ NCYC 2677 / UAMH 7654)</name>
    <name type="common">Yeast</name>
    <dbReference type="NCBI Taxonomy" id="1186058"/>
    <lineage>
        <taxon>Eukaryota</taxon>
        <taxon>Fungi</taxon>
        <taxon>Dikarya</taxon>
        <taxon>Basidiomycota</taxon>
        <taxon>Agaricomycotina</taxon>
        <taxon>Tremellomycetes</taxon>
        <taxon>Trichosporonales</taxon>
        <taxon>Trichosporonaceae</taxon>
        <taxon>Trichosporon</taxon>
    </lineage>
</organism>
<evidence type="ECO:0000256" key="1">
    <source>
        <dbReference type="ARBA" id="ARBA00022801"/>
    </source>
</evidence>
<gene>
    <name evidence="3" type="ORF">A1Q1_02483</name>
</gene>
<feature type="domain" description="AB hydrolase-1" evidence="2">
    <location>
        <begin position="47"/>
        <end position="288"/>
    </location>
</feature>
<dbReference type="PRINTS" id="PR00412">
    <property type="entry name" value="EPOXHYDRLASE"/>
</dbReference>
<dbReference type="OrthoDB" id="6431331at2759"/>
<dbReference type="PANTHER" id="PTHR42977">
    <property type="entry name" value="HYDROLASE-RELATED"/>
    <property type="match status" value="1"/>
</dbReference>
<dbReference type="InterPro" id="IPR000639">
    <property type="entry name" value="Epox_hydrolase-like"/>
</dbReference>
<proteinExistence type="predicted"/>
<dbReference type="GO" id="GO:0004301">
    <property type="term" value="F:epoxide hydrolase activity"/>
    <property type="evidence" value="ECO:0007669"/>
    <property type="project" value="TreeGrafter"/>
</dbReference>
<accession>J6F009</accession>
<dbReference type="RefSeq" id="XP_014179220.1">
    <property type="nucleotide sequence ID" value="XM_014323745.1"/>
</dbReference>
<dbReference type="Pfam" id="PF00561">
    <property type="entry name" value="Abhydrolase_1"/>
    <property type="match status" value="1"/>
</dbReference>
<comment type="caution">
    <text evidence="3">The sequence shown here is derived from an EMBL/GenBank/DDBJ whole genome shotgun (WGS) entry which is preliminary data.</text>
</comment>
<dbReference type="Gene3D" id="3.40.50.1820">
    <property type="entry name" value="alpha/beta hydrolase"/>
    <property type="match status" value="1"/>
</dbReference>
<dbReference type="EMBL" id="ALBS01000203">
    <property type="protein sequence ID" value="EJT48462.1"/>
    <property type="molecule type" value="Genomic_DNA"/>
</dbReference>
<dbReference type="SUPFAM" id="SSF53474">
    <property type="entry name" value="alpha/beta-Hydrolases"/>
    <property type="match status" value="1"/>
</dbReference>
<dbReference type="HOGENOM" id="CLU_020336_35_0_1"/>
<keyword evidence="1" id="KW-0378">Hydrolase</keyword>
<dbReference type="VEuPathDB" id="FungiDB:A1Q1_02483"/>
<reference evidence="3 4" key="1">
    <citation type="journal article" date="2012" name="Eukaryot. Cell">
        <title>Draft genome sequence of CBS 2479, the standard type strain of Trichosporon asahii.</title>
        <authorList>
            <person name="Yang R.Y."/>
            <person name="Li H.T."/>
            <person name="Zhu H."/>
            <person name="Zhou G.P."/>
            <person name="Wang M."/>
            <person name="Wang L."/>
        </authorList>
    </citation>
    <scope>NUCLEOTIDE SEQUENCE [LARGE SCALE GENOMIC DNA]</scope>
    <source>
        <strain evidence="4">ATCC 90039 / CBS 2479 / JCM 2466 / KCTC 7840 / NCYC 2677 / UAMH 7654</strain>
    </source>
</reference>
<name>J6F009_TRIAS</name>
<dbReference type="KEGG" id="tasa:A1Q1_02483"/>
<dbReference type="InterPro" id="IPR051340">
    <property type="entry name" value="Haloalkane_dehalogenase"/>
</dbReference>
<dbReference type="PANTHER" id="PTHR42977:SF3">
    <property type="entry name" value="AB HYDROLASE-1 DOMAIN-CONTAINING PROTEIN"/>
    <property type="match status" value="1"/>
</dbReference>
<dbReference type="GeneID" id="25985997"/>
<evidence type="ECO:0000313" key="4">
    <source>
        <dbReference type="Proteomes" id="UP000002748"/>
    </source>
</evidence>
<evidence type="ECO:0000313" key="3">
    <source>
        <dbReference type="EMBL" id="EJT48462.1"/>
    </source>
</evidence>
<sequence length="306" mass="34535">MDALGRVGKEDDAIPVSEYRTVGLPSNVDIAYIEAGKIEAGNTNKHTVVLLHDFPSSSAQFKTLIPRLATRYHVLAPDLPNFGFTSVPVSYKPSFESMAKAIAEFLKVMGVDKAAFYGVGYGADVVFRIALQTPDVIKALVVQNGNAYEKGLGDAWKPFERWWQGEGAARDELYQTLGDPSWTKHRWYVGVPDSDVHKIDPMQYTEAYRGTLRDDNKRDTQFTLLWDYQENVKLYPKIQEWLKKNTPLLVLWGRGDDVYSTAAPEGFKKDSQYAKIVMMDGGHFLTETKVPIIAKEVRDFLEGVDW</sequence>
<protein>
    <recommendedName>
        <fullName evidence="2">AB hydrolase-1 domain-containing protein</fullName>
    </recommendedName>
</protein>
<evidence type="ECO:0000259" key="2">
    <source>
        <dbReference type="Pfam" id="PF00561"/>
    </source>
</evidence>
<dbReference type="AlphaFoldDB" id="J6F009"/>
<dbReference type="InterPro" id="IPR029058">
    <property type="entry name" value="AB_hydrolase_fold"/>
</dbReference>